<dbReference type="Pfam" id="PF00078">
    <property type="entry name" value="RVT_1"/>
    <property type="match status" value="1"/>
</dbReference>
<keyword evidence="3" id="KW-0695">RNA-directed DNA polymerase</keyword>
<proteinExistence type="inferred from homology"/>
<comment type="caution">
    <text evidence="3">The sequence shown here is derived from an EMBL/GenBank/DDBJ whole genome shotgun (WGS) entry which is preliminary data.</text>
</comment>
<dbReference type="InterPro" id="IPR013597">
    <property type="entry name" value="Mat_intron_G2"/>
</dbReference>
<dbReference type="InterPro" id="IPR043502">
    <property type="entry name" value="DNA/RNA_pol_sf"/>
</dbReference>
<accession>A0A927F7E6</accession>
<comment type="similarity">
    <text evidence="1">Belongs to the bacterial reverse transcriptase family.</text>
</comment>
<evidence type="ECO:0000313" key="4">
    <source>
        <dbReference type="Proteomes" id="UP000622317"/>
    </source>
</evidence>
<feature type="domain" description="Reverse transcriptase" evidence="2">
    <location>
        <begin position="61"/>
        <end position="309"/>
    </location>
</feature>
<dbReference type="SUPFAM" id="SSF56672">
    <property type="entry name" value="DNA/RNA polymerases"/>
    <property type="match status" value="1"/>
</dbReference>
<dbReference type="PROSITE" id="PS50878">
    <property type="entry name" value="RT_POL"/>
    <property type="match status" value="1"/>
</dbReference>
<dbReference type="EMBL" id="JACYFG010000019">
    <property type="protein sequence ID" value="MBD5779852.1"/>
    <property type="molecule type" value="Genomic_DNA"/>
</dbReference>
<evidence type="ECO:0000256" key="1">
    <source>
        <dbReference type="ARBA" id="ARBA00034120"/>
    </source>
</evidence>
<sequence>MSRTLLELTAKAKRDSGYRFRSLYREIDLRMLYDSFRLLRRQAATGVDGVSYAEYEKDLDANLRGLLERLANHRYRARLVRRKHIAKGSGKTRPLGIPALEDKIVQMSARRLLDAIFEADFSDNSMGYRAGRGARDASQRLASELFRGRCHWVVEADIKGFFDNMDHDWLIRMLEQRVADRHYIRLIRKWLKAGIMEEDGVVRNPTTGTPQGGIISPILANIYLHYALDLWVERVVAKGCRGQVAYQRYADDFVLGFEYGHEAEVFFVNLSSRLAKFGLSLAMGKSGVIRFSRLDPKRSRKFTYLGFDFYWARARSGKRTVKRRTSKKKFQGALKALKDWIRQERSTPLKRLARTLRAKFRGHFNYYGVIGNSPMLSQFFNAARWIVYRALNDRSQKKSYDWGGFKQMWKTLDIPNPKIIERYPLPSRCQLQPSR</sequence>
<gene>
    <name evidence="3" type="primary">ltrA</name>
    <name evidence="3" type="ORF">IEN85_10160</name>
</gene>
<name>A0A927F7E6_9BACT</name>
<keyword evidence="4" id="KW-1185">Reference proteome</keyword>
<reference evidence="3" key="1">
    <citation type="submission" date="2020-09" db="EMBL/GenBank/DDBJ databases">
        <title>Pelagicoccus enzymogenes sp. nov. with an EPS production, isolated from marine sediment.</title>
        <authorList>
            <person name="Feng X."/>
        </authorList>
    </citation>
    <scope>NUCLEOTIDE SEQUENCE</scope>
    <source>
        <strain evidence="3">NFK12</strain>
    </source>
</reference>
<dbReference type="InterPro" id="IPR030931">
    <property type="entry name" value="Group_II_RT_mat"/>
</dbReference>
<evidence type="ECO:0000313" key="3">
    <source>
        <dbReference type="EMBL" id="MBD5779852.1"/>
    </source>
</evidence>
<keyword evidence="3" id="KW-0808">Transferase</keyword>
<dbReference type="RefSeq" id="WP_191616984.1">
    <property type="nucleotide sequence ID" value="NZ_JACYFG010000019.1"/>
</dbReference>
<dbReference type="AlphaFoldDB" id="A0A927F7E6"/>
<dbReference type="EC" id="2.7.7.49" evidence="3"/>
<evidence type="ECO:0000259" key="2">
    <source>
        <dbReference type="PROSITE" id="PS50878"/>
    </source>
</evidence>
<organism evidence="3 4">
    <name type="scientific">Pelagicoccus enzymogenes</name>
    <dbReference type="NCBI Taxonomy" id="2773457"/>
    <lineage>
        <taxon>Bacteria</taxon>
        <taxon>Pseudomonadati</taxon>
        <taxon>Verrucomicrobiota</taxon>
        <taxon>Opitutia</taxon>
        <taxon>Puniceicoccales</taxon>
        <taxon>Pelagicoccaceae</taxon>
        <taxon>Pelagicoccus</taxon>
    </lineage>
</organism>
<dbReference type="Proteomes" id="UP000622317">
    <property type="component" value="Unassembled WGS sequence"/>
</dbReference>
<dbReference type="InterPro" id="IPR000477">
    <property type="entry name" value="RT_dom"/>
</dbReference>
<dbReference type="InterPro" id="IPR051083">
    <property type="entry name" value="GrpII_Intron_Splice-Mob/Def"/>
</dbReference>
<dbReference type="PANTHER" id="PTHR34047">
    <property type="entry name" value="NUCLEAR INTRON MATURASE 1, MITOCHONDRIAL-RELATED"/>
    <property type="match status" value="1"/>
</dbReference>
<dbReference type="GO" id="GO:0003964">
    <property type="term" value="F:RNA-directed DNA polymerase activity"/>
    <property type="evidence" value="ECO:0007669"/>
    <property type="project" value="UniProtKB-KW"/>
</dbReference>
<dbReference type="NCBIfam" id="TIGR04416">
    <property type="entry name" value="group_II_RT_mat"/>
    <property type="match status" value="1"/>
</dbReference>
<dbReference type="CDD" id="cd01651">
    <property type="entry name" value="RT_G2_intron"/>
    <property type="match status" value="1"/>
</dbReference>
<dbReference type="Pfam" id="PF08388">
    <property type="entry name" value="GIIM"/>
    <property type="match status" value="1"/>
</dbReference>
<protein>
    <submittedName>
        <fullName evidence="3">Group II intron reverse transcriptase/maturase</fullName>
        <ecNumber evidence="3">2.7.7.49</ecNumber>
    </submittedName>
</protein>
<keyword evidence="3" id="KW-0548">Nucleotidyltransferase</keyword>
<dbReference type="PANTHER" id="PTHR34047:SF8">
    <property type="entry name" value="PROTEIN YKFC"/>
    <property type="match status" value="1"/>
</dbReference>